<accession>A0A239DR35</accession>
<sequence>MATTPERRPNPITAVVAGAAFGIYKQVISPILHAVGVSNCIYLPTCSEYAHVAILRHGVVKGTALAAARVARCNPMSKGGLDPVPE</sequence>
<proteinExistence type="inferred from homology"/>
<reference evidence="2 3" key="1">
    <citation type="submission" date="2017-06" db="EMBL/GenBank/DDBJ databases">
        <authorList>
            <person name="Kim H.J."/>
            <person name="Triplett B.A."/>
        </authorList>
    </citation>
    <scope>NUCLEOTIDE SEQUENCE [LARGE SCALE GENOMIC DNA]</scope>
    <source>
        <strain evidence="2 3">DSM 18704</strain>
    </source>
</reference>
<comment type="function">
    <text evidence="1">Could be involved in insertion of integral membrane proteins into the membrane.</text>
</comment>
<dbReference type="AlphaFoldDB" id="A0A239DR35"/>
<keyword evidence="1" id="KW-1003">Cell membrane</keyword>
<dbReference type="OrthoDB" id="9801753at2"/>
<comment type="similarity">
    <text evidence="1">Belongs to the UPF0161 family.</text>
</comment>
<evidence type="ECO:0000313" key="3">
    <source>
        <dbReference type="Proteomes" id="UP000198356"/>
    </source>
</evidence>
<dbReference type="HAMAP" id="MF_00386">
    <property type="entry name" value="UPF0161_YidD"/>
    <property type="match status" value="1"/>
</dbReference>
<protein>
    <recommendedName>
        <fullName evidence="1">Putative membrane protein insertion efficiency factor</fullName>
    </recommendedName>
</protein>
<dbReference type="PANTHER" id="PTHR33383">
    <property type="entry name" value="MEMBRANE PROTEIN INSERTION EFFICIENCY FACTOR-RELATED"/>
    <property type="match status" value="1"/>
</dbReference>
<dbReference type="EMBL" id="FZOU01000001">
    <property type="protein sequence ID" value="SNS34571.1"/>
    <property type="molecule type" value="Genomic_DNA"/>
</dbReference>
<gene>
    <name evidence="2" type="ORF">SAMN05421770_101594</name>
</gene>
<evidence type="ECO:0000256" key="1">
    <source>
        <dbReference type="HAMAP-Rule" id="MF_00386"/>
    </source>
</evidence>
<organism evidence="2 3">
    <name type="scientific">Granulicella rosea</name>
    <dbReference type="NCBI Taxonomy" id="474952"/>
    <lineage>
        <taxon>Bacteria</taxon>
        <taxon>Pseudomonadati</taxon>
        <taxon>Acidobacteriota</taxon>
        <taxon>Terriglobia</taxon>
        <taxon>Terriglobales</taxon>
        <taxon>Acidobacteriaceae</taxon>
        <taxon>Granulicella</taxon>
    </lineage>
</organism>
<dbReference type="GO" id="GO:0005886">
    <property type="term" value="C:plasma membrane"/>
    <property type="evidence" value="ECO:0007669"/>
    <property type="project" value="UniProtKB-SubCell"/>
</dbReference>
<evidence type="ECO:0000313" key="2">
    <source>
        <dbReference type="EMBL" id="SNS34571.1"/>
    </source>
</evidence>
<dbReference type="InterPro" id="IPR002696">
    <property type="entry name" value="Membr_insert_effic_factor_YidD"/>
</dbReference>
<dbReference type="SMART" id="SM01234">
    <property type="entry name" value="Haemolytic"/>
    <property type="match status" value="1"/>
</dbReference>
<dbReference type="PANTHER" id="PTHR33383:SF1">
    <property type="entry name" value="MEMBRANE PROTEIN INSERTION EFFICIENCY FACTOR-RELATED"/>
    <property type="match status" value="1"/>
</dbReference>
<name>A0A239DR35_9BACT</name>
<keyword evidence="3" id="KW-1185">Reference proteome</keyword>
<dbReference type="RefSeq" id="WP_089406873.1">
    <property type="nucleotide sequence ID" value="NZ_FZOU01000001.1"/>
</dbReference>
<comment type="subcellular location">
    <subcellularLocation>
        <location evidence="1">Cell membrane</location>
        <topology evidence="1">Peripheral membrane protein</topology>
        <orientation evidence="1">Cytoplasmic side</orientation>
    </subcellularLocation>
</comment>
<dbReference type="Proteomes" id="UP000198356">
    <property type="component" value="Unassembled WGS sequence"/>
</dbReference>
<keyword evidence="1" id="KW-0472">Membrane</keyword>
<dbReference type="Pfam" id="PF01809">
    <property type="entry name" value="YidD"/>
    <property type="match status" value="1"/>
</dbReference>
<dbReference type="NCBIfam" id="TIGR00278">
    <property type="entry name" value="membrane protein insertion efficiency factor YidD"/>
    <property type="match status" value="1"/>
</dbReference>